<dbReference type="AlphaFoldDB" id="A0AAP0RAK0"/>
<keyword evidence="9" id="KW-1185">Reference proteome</keyword>
<accession>A0AAP0RAK0</accession>
<feature type="transmembrane region" description="Helical" evidence="7">
    <location>
        <begin position="38"/>
        <end position="58"/>
    </location>
</feature>
<comment type="similarity">
    <text evidence="6">Belongs to the GOT1 family.</text>
</comment>
<feature type="transmembrane region" description="Helical" evidence="7">
    <location>
        <begin position="70"/>
        <end position="91"/>
    </location>
</feature>
<dbReference type="PANTHER" id="PTHR21493">
    <property type="entry name" value="CGI-141-RELATED/LIPASE CONTAINING PROTEIN"/>
    <property type="match status" value="1"/>
</dbReference>
<dbReference type="GO" id="GO:0000139">
    <property type="term" value="C:Golgi membrane"/>
    <property type="evidence" value="ECO:0007669"/>
    <property type="project" value="UniProtKB-SubCell"/>
</dbReference>
<name>A0AAP0RAK0_LIQFO</name>
<dbReference type="GO" id="GO:0005829">
    <property type="term" value="C:cytosol"/>
    <property type="evidence" value="ECO:0007669"/>
    <property type="project" value="GOC"/>
</dbReference>
<evidence type="ECO:0000256" key="3">
    <source>
        <dbReference type="ARBA" id="ARBA00022989"/>
    </source>
</evidence>
<comment type="subcellular location">
    <subcellularLocation>
        <location evidence="1">Golgi apparatus membrane</location>
        <topology evidence="1">Multi-pass membrane protein</topology>
    </subcellularLocation>
</comment>
<evidence type="ECO:0000256" key="4">
    <source>
        <dbReference type="ARBA" id="ARBA00023034"/>
    </source>
</evidence>
<evidence type="ECO:0000256" key="7">
    <source>
        <dbReference type="SAM" id="Phobius"/>
    </source>
</evidence>
<dbReference type="GO" id="GO:0006888">
    <property type="term" value="P:endoplasmic reticulum to Golgi vesicle-mediated transport"/>
    <property type="evidence" value="ECO:0007669"/>
    <property type="project" value="InterPro"/>
</dbReference>
<keyword evidence="2 7" id="KW-0812">Transmembrane</keyword>
<evidence type="ECO:0000256" key="5">
    <source>
        <dbReference type="ARBA" id="ARBA00023136"/>
    </source>
</evidence>
<dbReference type="Proteomes" id="UP001415857">
    <property type="component" value="Unassembled WGS sequence"/>
</dbReference>
<gene>
    <name evidence="8" type="ORF">L1049_018412</name>
</gene>
<evidence type="ECO:0000256" key="6">
    <source>
        <dbReference type="ARBA" id="ARBA00025799"/>
    </source>
</evidence>
<dbReference type="Pfam" id="PF04178">
    <property type="entry name" value="Got1"/>
    <property type="match status" value="1"/>
</dbReference>
<reference evidence="8 9" key="1">
    <citation type="journal article" date="2024" name="Plant J.">
        <title>Genome sequences and population genomics reveal climatic adaptation and genomic divergence between two closely related sweetgum species.</title>
        <authorList>
            <person name="Xu W.Q."/>
            <person name="Ren C.Q."/>
            <person name="Zhang X.Y."/>
            <person name="Comes H.P."/>
            <person name="Liu X.H."/>
            <person name="Li Y.G."/>
            <person name="Kettle C.J."/>
            <person name="Jalonen R."/>
            <person name="Gaisberger H."/>
            <person name="Ma Y.Z."/>
            <person name="Qiu Y.X."/>
        </authorList>
    </citation>
    <scope>NUCLEOTIDE SEQUENCE [LARGE SCALE GENOMIC DNA]</scope>
    <source>
        <strain evidence="8">Hangzhou</strain>
    </source>
</reference>
<dbReference type="PANTHER" id="PTHR21493:SF9">
    <property type="entry name" value="GOLGI TRANSPORT PROTEIN 1-RELATED"/>
    <property type="match status" value="1"/>
</dbReference>
<evidence type="ECO:0000256" key="1">
    <source>
        <dbReference type="ARBA" id="ARBA00004653"/>
    </source>
</evidence>
<evidence type="ECO:0000313" key="8">
    <source>
        <dbReference type="EMBL" id="KAK9273602.1"/>
    </source>
</evidence>
<evidence type="ECO:0008006" key="10">
    <source>
        <dbReference type="Google" id="ProtNLM"/>
    </source>
</evidence>
<feature type="transmembrane region" description="Helical" evidence="7">
    <location>
        <begin position="103"/>
        <end position="127"/>
    </location>
</feature>
<sequence>MVSFETSDLKKVGLGLTGFGVLFTFLGIIFLFDKGYLAIGNILFLSGVTLTIGLKSTIQFFMKRQNLKGTISLGSGFFLVLIGWPMMGMILEAYGSIVVFSGFWPTIAIFVQRIPILGWVFQLPFVTSFLGRRRGKRVPV</sequence>
<dbReference type="InterPro" id="IPR045176">
    <property type="entry name" value="Got1"/>
</dbReference>
<proteinExistence type="inferred from homology"/>
<organism evidence="8 9">
    <name type="scientific">Liquidambar formosana</name>
    <name type="common">Formosan gum</name>
    <dbReference type="NCBI Taxonomy" id="63359"/>
    <lineage>
        <taxon>Eukaryota</taxon>
        <taxon>Viridiplantae</taxon>
        <taxon>Streptophyta</taxon>
        <taxon>Embryophyta</taxon>
        <taxon>Tracheophyta</taxon>
        <taxon>Spermatophyta</taxon>
        <taxon>Magnoliopsida</taxon>
        <taxon>eudicotyledons</taxon>
        <taxon>Gunneridae</taxon>
        <taxon>Pentapetalae</taxon>
        <taxon>Saxifragales</taxon>
        <taxon>Altingiaceae</taxon>
        <taxon>Liquidambar</taxon>
    </lineage>
</organism>
<keyword evidence="4" id="KW-0333">Golgi apparatus</keyword>
<evidence type="ECO:0000256" key="2">
    <source>
        <dbReference type="ARBA" id="ARBA00022692"/>
    </source>
</evidence>
<comment type="caution">
    <text evidence="8">The sequence shown here is derived from an EMBL/GenBank/DDBJ whole genome shotgun (WGS) entry which is preliminary data.</text>
</comment>
<dbReference type="InterPro" id="IPR007305">
    <property type="entry name" value="Vesicle_transpt_Got1/SFT2"/>
</dbReference>
<keyword evidence="3 7" id="KW-1133">Transmembrane helix</keyword>
<keyword evidence="5 7" id="KW-0472">Membrane</keyword>
<dbReference type="GO" id="GO:0042147">
    <property type="term" value="P:retrograde transport, endosome to Golgi"/>
    <property type="evidence" value="ECO:0007669"/>
    <property type="project" value="InterPro"/>
</dbReference>
<protein>
    <recommendedName>
        <fullName evidence="10">Vesicle transport protein GOT1B</fullName>
    </recommendedName>
</protein>
<dbReference type="EMBL" id="JBBPBK010000012">
    <property type="protein sequence ID" value="KAK9273602.1"/>
    <property type="molecule type" value="Genomic_DNA"/>
</dbReference>
<feature type="transmembrane region" description="Helical" evidence="7">
    <location>
        <begin position="12"/>
        <end position="32"/>
    </location>
</feature>
<evidence type="ECO:0000313" key="9">
    <source>
        <dbReference type="Proteomes" id="UP001415857"/>
    </source>
</evidence>